<keyword evidence="1" id="KW-1133">Transmembrane helix</keyword>
<feature type="transmembrane region" description="Helical" evidence="1">
    <location>
        <begin position="142"/>
        <end position="160"/>
    </location>
</feature>
<protein>
    <submittedName>
        <fullName evidence="4">Uncharacterized protein LOC136074031</fullName>
    </submittedName>
</protein>
<dbReference type="Pfam" id="PF00078">
    <property type="entry name" value="RVT_1"/>
    <property type="match status" value="1"/>
</dbReference>
<keyword evidence="3" id="KW-1185">Reference proteome</keyword>
<organism evidence="3 4">
    <name type="scientific">Hydra vulgaris</name>
    <name type="common">Hydra</name>
    <name type="synonym">Hydra attenuata</name>
    <dbReference type="NCBI Taxonomy" id="6087"/>
    <lineage>
        <taxon>Eukaryota</taxon>
        <taxon>Metazoa</taxon>
        <taxon>Cnidaria</taxon>
        <taxon>Hydrozoa</taxon>
        <taxon>Hydroidolina</taxon>
        <taxon>Anthoathecata</taxon>
        <taxon>Aplanulata</taxon>
        <taxon>Hydridae</taxon>
        <taxon>Hydra</taxon>
    </lineage>
</organism>
<dbReference type="InterPro" id="IPR000477">
    <property type="entry name" value="RT_dom"/>
</dbReference>
<dbReference type="SUPFAM" id="SSF56672">
    <property type="entry name" value="DNA/RNA polymerases"/>
    <property type="match status" value="1"/>
</dbReference>
<gene>
    <name evidence="4" type="primary">LOC136074031</name>
</gene>
<reference evidence="4" key="2">
    <citation type="submission" date="2025-08" db="UniProtKB">
        <authorList>
            <consortium name="RefSeq"/>
        </authorList>
    </citation>
    <scope>IDENTIFICATION</scope>
</reference>
<keyword evidence="1" id="KW-0812">Transmembrane</keyword>
<dbReference type="InterPro" id="IPR043502">
    <property type="entry name" value="DNA/RNA_pol_sf"/>
</dbReference>
<sequence>MIRKKKVAETLNQFFVNIGPILLSNIATSEIHSKSYVTSNNISVMSNPKLTENELSDTVSLFQPIKNMKPNTKLIRENSLDVEDAVKSVLKGMSIRDKAEIYSLSKSAHRDAAGNDSFPYWKCVVTGNYIQAFKQRFLFVNIYRHSAIFIAFGFSNVFIVKMTEANSFNVFDISERKDALNRINDDDKNMNFFDEFSQSKKNYYSSLLNKTFGNARKTWNVIKEITGVGIVKSDNLPKRLQRDDNRGDAFVNKEIAETFNSFFINIGKKLAGAIPEGKKSFKFFLKKSDSFMEESELLIDELRLAISMLKTNKSAGLDEVNPDVVKAVSDNIEKPLFKIFNLSLKNGIFPDQLKLAKIIPIYKGGDDSIKSNYRPISILSCFSKILERIMHNSLYNYLEKNNILYHKQFGFCNNHSTEHAVIDLANQILNGFDNDSYTLGIFLDLSKAFDTVNHKILIYKLHNYGVVHSNLKWLQCYLQNCKQGVPYDLTSSPFESINCGVPQGSILGPLLINIS</sequence>
<dbReference type="RefSeq" id="XP_065642401.1">
    <property type="nucleotide sequence ID" value="XM_065786329.1"/>
</dbReference>
<reference evidence="3" key="1">
    <citation type="submission" date="2025-05" db="UniProtKB">
        <authorList>
            <consortium name="RefSeq"/>
        </authorList>
    </citation>
    <scope>NUCLEOTIDE SEQUENCE [LARGE SCALE GENOMIC DNA]</scope>
</reference>
<feature type="domain" description="Reverse transcriptase" evidence="2">
    <location>
        <begin position="342"/>
        <end position="515"/>
    </location>
</feature>
<dbReference type="PANTHER" id="PTHR19446">
    <property type="entry name" value="REVERSE TRANSCRIPTASES"/>
    <property type="match status" value="1"/>
</dbReference>
<accession>A0ABM4B0U1</accession>
<dbReference type="CDD" id="cd01650">
    <property type="entry name" value="RT_nLTR_like"/>
    <property type="match status" value="1"/>
</dbReference>
<dbReference type="Proteomes" id="UP001652625">
    <property type="component" value="Chromosome 01"/>
</dbReference>
<evidence type="ECO:0000313" key="3">
    <source>
        <dbReference type="Proteomes" id="UP001652625"/>
    </source>
</evidence>
<dbReference type="GeneID" id="136074031"/>
<evidence type="ECO:0000256" key="1">
    <source>
        <dbReference type="SAM" id="Phobius"/>
    </source>
</evidence>
<keyword evidence="1" id="KW-0472">Membrane</keyword>
<dbReference type="PROSITE" id="PS50878">
    <property type="entry name" value="RT_POL"/>
    <property type="match status" value="1"/>
</dbReference>
<proteinExistence type="predicted"/>
<evidence type="ECO:0000313" key="4">
    <source>
        <dbReference type="RefSeq" id="XP_065642401.1"/>
    </source>
</evidence>
<evidence type="ECO:0000259" key="2">
    <source>
        <dbReference type="PROSITE" id="PS50878"/>
    </source>
</evidence>
<name>A0ABM4B0U1_HYDVU</name>